<evidence type="ECO:0000256" key="9">
    <source>
        <dbReference type="ARBA" id="ARBA00022737"/>
    </source>
</evidence>
<keyword evidence="11" id="KW-0333">Golgi apparatus</keyword>
<name>A0A0V1CTE7_TRIBR</name>
<comment type="similarity">
    <text evidence="3">Belongs to the SWEET sugar transporter family.</text>
</comment>
<sequence>MESIMMEDAKARKLHLRGSAIEAKYDDVERSLKNGSHARRVFRTSITNDDILMHVSVKWSTHIEGHFPLLESSTPVDDQITDSSSVRRCTVAGYRAGKQKKQPKNDEKYKLDLPWIDQTTKSPAGHGLVSPKGEQPKSSRLHFNHVTLRGGWTKLKVIRDESLWPNLVSCPLRRLLGHGKTKMLLKEPSYSRGQQLLFHGLRSCSVLMWRKGAAISISALTCGILSQQLVPDSCMQMTSMELQFLDLLSISATFSTIGMFLVGIPMCKSIIRKKSSEGVSPVPFAMCAVSCFFWLQYGILKHDRTIVLINLVGFILQVLYYAVLYSHSKQKNFIHLIMLAGILACSALQYYLMKSTNHNTTLNNLGKMCLVLNVLNFASPLAVLKEVIKTKSCECLPLPLCAANLIVAAQWFLYGLLVSDPYIKIPNMIGIALAVFQLSLFFIFPKERAHRG</sequence>
<dbReference type="Gene3D" id="1.20.1280.290">
    <property type="match status" value="2"/>
</dbReference>
<evidence type="ECO:0000256" key="11">
    <source>
        <dbReference type="ARBA" id="ARBA00023034"/>
    </source>
</evidence>
<dbReference type="AlphaFoldDB" id="A0A0V1CTE7"/>
<proteinExistence type="inferred from homology"/>
<feature type="transmembrane region" description="Helical" evidence="14">
    <location>
        <begin position="306"/>
        <end position="326"/>
    </location>
</feature>
<evidence type="ECO:0000256" key="7">
    <source>
        <dbReference type="ARBA" id="ARBA00022597"/>
    </source>
</evidence>
<feature type="transmembrane region" description="Helical" evidence="14">
    <location>
        <begin position="365"/>
        <end position="384"/>
    </location>
</feature>
<evidence type="ECO:0000256" key="5">
    <source>
        <dbReference type="ARBA" id="ARBA00022448"/>
    </source>
</evidence>
<evidence type="ECO:0000256" key="1">
    <source>
        <dbReference type="ARBA" id="ARBA00004651"/>
    </source>
</evidence>
<comment type="subcellular location">
    <subcellularLocation>
        <location evidence="1">Cell membrane</location>
        <topology evidence="1">Multi-pass membrane protein</topology>
    </subcellularLocation>
    <subcellularLocation>
        <location evidence="2">Golgi apparatus membrane</location>
        <topology evidence="2">Multi-pass membrane protein</topology>
    </subcellularLocation>
</comment>
<reference evidence="15 16" key="1">
    <citation type="submission" date="2015-01" db="EMBL/GenBank/DDBJ databases">
        <title>Evolution of Trichinella species and genotypes.</title>
        <authorList>
            <person name="Korhonen P.K."/>
            <person name="Edoardo P."/>
            <person name="Giuseppe L.R."/>
            <person name="Gasser R.B."/>
        </authorList>
    </citation>
    <scope>NUCLEOTIDE SEQUENCE [LARGE SCALE GENOMIC DNA]</scope>
    <source>
        <strain evidence="15">ISS120</strain>
    </source>
</reference>
<keyword evidence="8 14" id="KW-0812">Transmembrane</keyword>
<evidence type="ECO:0000256" key="10">
    <source>
        <dbReference type="ARBA" id="ARBA00022989"/>
    </source>
</evidence>
<gene>
    <name evidence="15" type="primary">K02D7.5</name>
    <name evidence="15" type="ORF">T03_15692</name>
</gene>
<dbReference type="PANTHER" id="PTHR10791">
    <property type="entry name" value="RAG1-ACTIVATING PROTEIN 1"/>
    <property type="match status" value="1"/>
</dbReference>
<evidence type="ECO:0000256" key="8">
    <source>
        <dbReference type="ARBA" id="ARBA00022692"/>
    </source>
</evidence>
<feature type="transmembrane region" description="Helical" evidence="14">
    <location>
        <begin position="396"/>
        <end position="413"/>
    </location>
</feature>
<dbReference type="GO" id="GO:0000139">
    <property type="term" value="C:Golgi membrane"/>
    <property type="evidence" value="ECO:0007669"/>
    <property type="project" value="UniProtKB-SubCell"/>
</dbReference>
<keyword evidence="7 15" id="KW-0762">Sugar transport</keyword>
<accession>A0A0V1CTE7</accession>
<evidence type="ECO:0000256" key="13">
    <source>
        <dbReference type="ARBA" id="ARBA00055578"/>
    </source>
</evidence>
<evidence type="ECO:0000256" key="3">
    <source>
        <dbReference type="ARBA" id="ARBA00007809"/>
    </source>
</evidence>
<dbReference type="PANTHER" id="PTHR10791:SF112">
    <property type="entry name" value="SUGAR TRANSPORTER SWEET1"/>
    <property type="match status" value="1"/>
</dbReference>
<dbReference type="GO" id="GO:0005886">
    <property type="term" value="C:plasma membrane"/>
    <property type="evidence" value="ECO:0007669"/>
    <property type="project" value="UniProtKB-SubCell"/>
</dbReference>
<keyword evidence="12 14" id="KW-0472">Membrane</keyword>
<dbReference type="FunFam" id="1.20.1280.290:FF:000010">
    <property type="entry name" value="Sugar transporter SWEET"/>
    <property type="match status" value="1"/>
</dbReference>
<evidence type="ECO:0000256" key="2">
    <source>
        <dbReference type="ARBA" id="ARBA00004653"/>
    </source>
</evidence>
<evidence type="ECO:0000313" key="15">
    <source>
        <dbReference type="EMBL" id="KRY52580.1"/>
    </source>
</evidence>
<dbReference type="EMBL" id="JYDI01000102">
    <property type="protein sequence ID" value="KRY52580.1"/>
    <property type="molecule type" value="Genomic_DNA"/>
</dbReference>
<protein>
    <recommendedName>
        <fullName evidence="4">Sugar transporter SWEET1</fullName>
    </recommendedName>
</protein>
<keyword evidence="10 14" id="KW-1133">Transmembrane helix</keyword>
<dbReference type="OrthoDB" id="409725at2759"/>
<feature type="transmembrane region" description="Helical" evidence="14">
    <location>
        <begin position="425"/>
        <end position="444"/>
    </location>
</feature>
<evidence type="ECO:0000256" key="6">
    <source>
        <dbReference type="ARBA" id="ARBA00022475"/>
    </source>
</evidence>
<evidence type="ECO:0000256" key="4">
    <source>
        <dbReference type="ARBA" id="ARBA00021741"/>
    </source>
</evidence>
<keyword evidence="6" id="KW-1003">Cell membrane</keyword>
<feature type="transmembrane region" description="Helical" evidence="14">
    <location>
        <begin position="333"/>
        <end position="353"/>
    </location>
</feature>
<evidence type="ECO:0000256" key="14">
    <source>
        <dbReference type="SAM" id="Phobius"/>
    </source>
</evidence>
<keyword evidence="9" id="KW-0677">Repeat</keyword>
<dbReference type="Pfam" id="PF03083">
    <property type="entry name" value="MtN3_slv"/>
    <property type="match status" value="2"/>
</dbReference>
<dbReference type="GO" id="GO:0051119">
    <property type="term" value="F:sugar transmembrane transporter activity"/>
    <property type="evidence" value="ECO:0007669"/>
    <property type="project" value="InterPro"/>
</dbReference>
<dbReference type="STRING" id="45882.A0A0V1CTE7"/>
<dbReference type="FunFam" id="1.20.1280.290:FF:000004">
    <property type="entry name" value="Sugar transporter SWEET"/>
    <property type="match status" value="1"/>
</dbReference>
<dbReference type="Proteomes" id="UP000054653">
    <property type="component" value="Unassembled WGS sequence"/>
</dbReference>
<evidence type="ECO:0000313" key="16">
    <source>
        <dbReference type="Proteomes" id="UP000054653"/>
    </source>
</evidence>
<comment type="function">
    <text evidence="13">Mediates both low-affinity uptake and efflux of sugar across the membrane.</text>
</comment>
<dbReference type="InterPro" id="IPR047664">
    <property type="entry name" value="SWEET"/>
</dbReference>
<keyword evidence="5" id="KW-0813">Transport</keyword>
<dbReference type="InterPro" id="IPR004316">
    <property type="entry name" value="SWEET_rpt"/>
</dbReference>
<feature type="transmembrane region" description="Helical" evidence="14">
    <location>
        <begin position="279"/>
        <end position="300"/>
    </location>
</feature>
<comment type="caution">
    <text evidence="15">The sequence shown here is derived from an EMBL/GenBank/DDBJ whole genome shotgun (WGS) entry which is preliminary data.</text>
</comment>
<feature type="transmembrane region" description="Helical" evidence="14">
    <location>
        <begin position="242"/>
        <end position="267"/>
    </location>
</feature>
<organism evidence="15 16">
    <name type="scientific">Trichinella britovi</name>
    <name type="common">Parasitic roundworm</name>
    <dbReference type="NCBI Taxonomy" id="45882"/>
    <lineage>
        <taxon>Eukaryota</taxon>
        <taxon>Metazoa</taxon>
        <taxon>Ecdysozoa</taxon>
        <taxon>Nematoda</taxon>
        <taxon>Enoplea</taxon>
        <taxon>Dorylaimia</taxon>
        <taxon>Trichinellida</taxon>
        <taxon>Trichinellidae</taxon>
        <taxon>Trichinella</taxon>
    </lineage>
</organism>
<keyword evidence="16" id="KW-1185">Reference proteome</keyword>
<evidence type="ECO:0000256" key="12">
    <source>
        <dbReference type="ARBA" id="ARBA00023136"/>
    </source>
</evidence>